<gene>
    <name evidence="1" type="ORF">HaLaN_11447</name>
</gene>
<protein>
    <submittedName>
        <fullName evidence="1">Uncharacterized protein</fullName>
    </submittedName>
</protein>
<organism evidence="1 2">
    <name type="scientific">Haematococcus lacustris</name>
    <name type="common">Green alga</name>
    <name type="synonym">Haematococcus pluvialis</name>
    <dbReference type="NCBI Taxonomy" id="44745"/>
    <lineage>
        <taxon>Eukaryota</taxon>
        <taxon>Viridiplantae</taxon>
        <taxon>Chlorophyta</taxon>
        <taxon>core chlorophytes</taxon>
        <taxon>Chlorophyceae</taxon>
        <taxon>CS clade</taxon>
        <taxon>Chlamydomonadales</taxon>
        <taxon>Haematococcaceae</taxon>
        <taxon>Haematococcus</taxon>
    </lineage>
</organism>
<proteinExistence type="predicted"/>
<feature type="non-terminal residue" evidence="1">
    <location>
        <position position="1"/>
    </location>
</feature>
<dbReference type="PANTHER" id="PTHR34554:SF2">
    <property type="entry name" value="RGS1-HXK1-INTERACTING PROTEIN 1"/>
    <property type="match status" value="1"/>
</dbReference>
<sequence length="163" mass="17726">MRDAEAGGRVAPSEVVQMEDAKRAAAEAQASLEDGSRAIAHTTTRAIAAATLTAQQAYATALDTIDHAQEYVDAGVRGYRDFEDAAVGTVQGLVAYSRERPLEAYTVFGTLALLSLPPTRRLLWRQTLGRLTNPQVVVQRNAEKVQAGKTHLADYQVQMEKLE</sequence>
<evidence type="ECO:0000313" key="1">
    <source>
        <dbReference type="EMBL" id="GFH15252.1"/>
    </source>
</evidence>
<dbReference type="EMBL" id="BLLF01000825">
    <property type="protein sequence ID" value="GFH15252.1"/>
    <property type="molecule type" value="Genomic_DNA"/>
</dbReference>
<accession>A0A699ZHX5</accession>
<dbReference type="InterPro" id="IPR053284">
    <property type="entry name" value="RGS1-HXK1_interactor"/>
</dbReference>
<dbReference type="AlphaFoldDB" id="A0A699ZHX5"/>
<dbReference type="PANTHER" id="PTHR34554">
    <property type="entry name" value="RGS1-HXK1-INTERACTING PROTEIN 1"/>
    <property type="match status" value="1"/>
</dbReference>
<evidence type="ECO:0000313" key="2">
    <source>
        <dbReference type="Proteomes" id="UP000485058"/>
    </source>
</evidence>
<name>A0A699ZHX5_HAELA</name>
<comment type="caution">
    <text evidence="1">The sequence shown here is derived from an EMBL/GenBank/DDBJ whole genome shotgun (WGS) entry which is preliminary data.</text>
</comment>
<dbReference type="Proteomes" id="UP000485058">
    <property type="component" value="Unassembled WGS sequence"/>
</dbReference>
<reference evidence="1 2" key="1">
    <citation type="submission" date="2020-02" db="EMBL/GenBank/DDBJ databases">
        <title>Draft genome sequence of Haematococcus lacustris strain NIES-144.</title>
        <authorList>
            <person name="Morimoto D."/>
            <person name="Nakagawa S."/>
            <person name="Yoshida T."/>
            <person name="Sawayama S."/>
        </authorList>
    </citation>
    <scope>NUCLEOTIDE SEQUENCE [LARGE SCALE GENOMIC DNA]</scope>
    <source>
        <strain evidence="1 2">NIES-144</strain>
    </source>
</reference>
<keyword evidence="2" id="KW-1185">Reference proteome</keyword>
<feature type="non-terminal residue" evidence="1">
    <location>
        <position position="163"/>
    </location>
</feature>